<dbReference type="GO" id="GO:0008270">
    <property type="term" value="F:zinc ion binding"/>
    <property type="evidence" value="ECO:0007669"/>
    <property type="project" value="UniProtKB-KW"/>
</dbReference>
<feature type="domain" description="SWIM-type" evidence="2">
    <location>
        <begin position="102"/>
        <end position="135"/>
    </location>
</feature>
<sequence>MRDRRRTTRHITECVRILLDLLDTKVCRSTFIQFLQETTHLQVYFPEYQAFFDVAGQTLTDFAVRLLHKEMKRFHAKEDHLKVRNWGDDSYTVTNDLHGKAYDVMLTSDGRCECTFNCTLAVGCSHIFAVRQTLATTGGLFDRSDYHRRWLRNSSESKDVFPVYREFMDRTLDE</sequence>
<evidence type="ECO:0000256" key="1">
    <source>
        <dbReference type="PROSITE-ProRule" id="PRU00325"/>
    </source>
</evidence>
<keyword evidence="5" id="KW-1185">Reference proteome</keyword>
<comment type="caution">
    <text evidence="3">The sequence shown here is derived from an EMBL/GenBank/DDBJ whole genome shotgun (WGS) entry which is preliminary data.</text>
</comment>
<organism evidence="3 5">
    <name type="scientific">Ramazzottius varieornatus</name>
    <name type="common">Water bear</name>
    <name type="synonym">Tardigrade</name>
    <dbReference type="NCBI Taxonomy" id="947166"/>
    <lineage>
        <taxon>Eukaryota</taxon>
        <taxon>Metazoa</taxon>
        <taxon>Ecdysozoa</taxon>
        <taxon>Tardigrada</taxon>
        <taxon>Eutardigrada</taxon>
        <taxon>Parachela</taxon>
        <taxon>Hypsibioidea</taxon>
        <taxon>Ramazzottiidae</taxon>
        <taxon>Ramazzottius</taxon>
    </lineage>
</organism>
<evidence type="ECO:0000313" key="3">
    <source>
        <dbReference type="EMBL" id="GAV06332.1"/>
    </source>
</evidence>
<keyword evidence="1" id="KW-0862">Zinc</keyword>
<keyword evidence="1" id="KW-0479">Metal-binding</keyword>
<dbReference type="EMBL" id="BDGG01000013">
    <property type="protein sequence ID" value="GAV06333.1"/>
    <property type="molecule type" value="Genomic_DNA"/>
</dbReference>
<name>A0A1D1VY56_RAMVA</name>
<accession>A0A1D1VY56</accession>
<evidence type="ECO:0000313" key="4">
    <source>
        <dbReference type="EMBL" id="GAV06333.1"/>
    </source>
</evidence>
<evidence type="ECO:0000259" key="2">
    <source>
        <dbReference type="PROSITE" id="PS50966"/>
    </source>
</evidence>
<evidence type="ECO:0000313" key="5">
    <source>
        <dbReference type="Proteomes" id="UP000186922"/>
    </source>
</evidence>
<dbReference type="PROSITE" id="PS50966">
    <property type="entry name" value="ZF_SWIM"/>
    <property type="match status" value="1"/>
</dbReference>
<proteinExistence type="predicted"/>
<dbReference type="AlphaFoldDB" id="A0A1D1VY56"/>
<dbReference type="InterPro" id="IPR007527">
    <property type="entry name" value="Znf_SWIM"/>
</dbReference>
<protein>
    <recommendedName>
        <fullName evidence="2">SWIM-type domain-containing protein</fullName>
    </recommendedName>
</protein>
<dbReference type="Proteomes" id="UP000186922">
    <property type="component" value="Unassembled WGS sequence"/>
</dbReference>
<keyword evidence="1" id="KW-0863">Zinc-finger</keyword>
<dbReference type="EMBL" id="BDGG01000013">
    <property type="protein sequence ID" value="GAV06332.1"/>
    <property type="molecule type" value="Genomic_DNA"/>
</dbReference>
<reference evidence="3 5" key="1">
    <citation type="journal article" date="2016" name="Nat. Commun.">
        <title>Extremotolerant tardigrade genome and improved radiotolerance of human cultured cells by tardigrade-unique protein.</title>
        <authorList>
            <person name="Hashimoto T."/>
            <person name="Horikawa D.D."/>
            <person name="Saito Y."/>
            <person name="Kuwahara H."/>
            <person name="Kozuka-Hata H."/>
            <person name="Shin-I T."/>
            <person name="Minakuchi Y."/>
            <person name="Ohishi K."/>
            <person name="Motoyama A."/>
            <person name="Aizu T."/>
            <person name="Enomoto A."/>
            <person name="Kondo K."/>
            <person name="Tanaka S."/>
            <person name="Hara Y."/>
            <person name="Koshikawa S."/>
            <person name="Sagara H."/>
            <person name="Miura T."/>
            <person name="Yokobori S."/>
            <person name="Miyagawa K."/>
            <person name="Suzuki Y."/>
            <person name="Kubo T."/>
            <person name="Oyama M."/>
            <person name="Kohara Y."/>
            <person name="Fujiyama A."/>
            <person name="Arakawa K."/>
            <person name="Katayama T."/>
            <person name="Toyoda A."/>
            <person name="Kunieda T."/>
        </authorList>
    </citation>
    <scope>NUCLEOTIDE SEQUENCE [LARGE SCALE GENOMIC DNA]</scope>
    <source>
        <strain evidence="3 5">YOKOZUNA-1</strain>
    </source>
</reference>
<gene>
    <name evidence="3" type="primary">RvY_16342-1</name>
    <name evidence="3" type="synonym">RvY_16342.1</name>
    <name evidence="4" type="synonym">RvY_16343-1</name>
    <name evidence="4" type="synonym">RvY_16343.1</name>
    <name evidence="3" type="ORF">RvY_16342</name>
    <name evidence="4" type="ORF">RvY_16343</name>
</gene>